<proteinExistence type="predicted"/>
<accession>A0A2S7IIN9</accession>
<keyword evidence="1" id="KW-1133">Transmembrane helix</keyword>
<dbReference type="InterPro" id="IPR007165">
    <property type="entry name" value="Phage_holin_4_2"/>
</dbReference>
<sequence length="112" mass="11918">MGLIVRLLINAVVVYLVASFLPGVSVDGFTTALIVAVVLALLNTFVKPILQLLSLPITILTLGLFLLVINVLIIKMTDYLVDGFSVDNWLIALIFSFIVSLVSGALGAASED</sequence>
<protein>
    <recommendedName>
        <fullName evidence="4">Phage holin family protein</fullName>
    </recommendedName>
</protein>
<dbReference type="EMBL" id="PTRA01000003">
    <property type="protein sequence ID" value="PQA56258.1"/>
    <property type="molecule type" value="Genomic_DNA"/>
</dbReference>
<dbReference type="PANTHER" id="PTHR37309">
    <property type="entry name" value="SLR0284 PROTEIN"/>
    <property type="match status" value="1"/>
</dbReference>
<feature type="transmembrane region" description="Helical" evidence="1">
    <location>
        <begin position="29"/>
        <end position="46"/>
    </location>
</feature>
<gene>
    <name evidence="2" type="ORF">C5O19_18100</name>
</gene>
<organism evidence="2 3">
    <name type="scientific">Siphonobacter curvatus</name>
    <dbReference type="NCBI Taxonomy" id="2094562"/>
    <lineage>
        <taxon>Bacteria</taxon>
        <taxon>Pseudomonadati</taxon>
        <taxon>Bacteroidota</taxon>
        <taxon>Cytophagia</taxon>
        <taxon>Cytophagales</taxon>
        <taxon>Cytophagaceae</taxon>
        <taxon>Siphonobacter</taxon>
    </lineage>
</organism>
<reference evidence="3" key="1">
    <citation type="submission" date="2018-02" db="EMBL/GenBank/DDBJ databases">
        <title>Genome sequencing of Solimonas sp. HR-BB.</title>
        <authorList>
            <person name="Lee Y."/>
            <person name="Jeon C.O."/>
        </authorList>
    </citation>
    <scope>NUCLEOTIDE SEQUENCE [LARGE SCALE GENOMIC DNA]</scope>
    <source>
        <strain evidence="3">HR-U</strain>
    </source>
</reference>
<feature type="transmembrane region" description="Helical" evidence="1">
    <location>
        <begin position="7"/>
        <end position="23"/>
    </location>
</feature>
<keyword evidence="1" id="KW-0812">Transmembrane</keyword>
<feature type="transmembrane region" description="Helical" evidence="1">
    <location>
        <begin position="53"/>
        <end position="74"/>
    </location>
</feature>
<comment type="caution">
    <text evidence="2">The sequence shown here is derived from an EMBL/GenBank/DDBJ whole genome shotgun (WGS) entry which is preliminary data.</text>
</comment>
<evidence type="ECO:0000313" key="3">
    <source>
        <dbReference type="Proteomes" id="UP000239590"/>
    </source>
</evidence>
<dbReference type="OrthoDB" id="6402664at2"/>
<name>A0A2S7IIN9_9BACT</name>
<feature type="transmembrane region" description="Helical" evidence="1">
    <location>
        <begin position="89"/>
        <end position="109"/>
    </location>
</feature>
<dbReference type="AlphaFoldDB" id="A0A2S7IIN9"/>
<dbReference type="PANTHER" id="PTHR37309:SF1">
    <property type="entry name" value="SLR0284 PROTEIN"/>
    <property type="match status" value="1"/>
</dbReference>
<evidence type="ECO:0000256" key="1">
    <source>
        <dbReference type="SAM" id="Phobius"/>
    </source>
</evidence>
<keyword evidence="1" id="KW-0472">Membrane</keyword>
<keyword evidence="3" id="KW-1185">Reference proteome</keyword>
<evidence type="ECO:0008006" key="4">
    <source>
        <dbReference type="Google" id="ProtNLM"/>
    </source>
</evidence>
<evidence type="ECO:0000313" key="2">
    <source>
        <dbReference type="EMBL" id="PQA56258.1"/>
    </source>
</evidence>
<dbReference type="RefSeq" id="WP_104714794.1">
    <property type="nucleotide sequence ID" value="NZ_PTRA01000003.1"/>
</dbReference>
<dbReference type="Pfam" id="PF04020">
    <property type="entry name" value="Phage_holin_4_2"/>
    <property type="match status" value="1"/>
</dbReference>
<dbReference type="Proteomes" id="UP000239590">
    <property type="component" value="Unassembled WGS sequence"/>
</dbReference>